<feature type="domain" description="DUF4484" evidence="1">
    <location>
        <begin position="399"/>
        <end position="488"/>
    </location>
</feature>
<dbReference type="InterPro" id="IPR018626">
    <property type="entry name" value="LCHN/Anr2"/>
</dbReference>
<dbReference type="InterPro" id="IPR028115">
    <property type="entry name" value="DUF4484"/>
</dbReference>
<evidence type="ECO:0000259" key="1">
    <source>
        <dbReference type="Pfam" id="PF14831"/>
    </source>
</evidence>
<sequence length="544" mass="63056">MPSQSLANFPIHTLFLTKFDVRRGYDLIWIKSVDQSLTQNESFITDLEYKSFPSGLHSVSKDSLQFVMFQPNNTLLYGISIFRQNGLFSEQISHDRSKVLMYSLGILIDPSELNDSYISTVTSSRYHTWIPHIYSSCWNYYDVLESLFDEIVPSDDLNDEIDSLLLESTFEKYHYKSSSDKFKEAIKSLNKKPSIITLEDEESVPPNPDHMILSMQDTVATLGPLIFPLWKLSLLREPVLIYGGSSVEKMNKISYHMSILSIIPLELQNELIKSMQRLTNADTDHHDSVNQFQNLQYYQLLYNICLKDVSSIPSFVAVRKTGFIASTRDVILLENPLFTSTVKLPDNSLDIASISTSADNNNEFSFCTRRDSRKFDILQNFIALQQGEPENRKDYSKCVEKQSWSEYLYKIFKWWASAGEDIELQDVELLKEDLLKIFRYTDEPDSVTNSSDVTSPSIYIVEYFQQQTRKIFEVLIQLINCHIQDHKSDHLIIEYNDIYEMGLDPYSSQDSEFVVALIHKIWCRNDPELIDKLNVKIGYFFTLC</sequence>
<dbReference type="OMA" id="GYTIVWK"/>
<accession>C4QW83</accession>
<dbReference type="STRING" id="644223.C4QW83"/>
<dbReference type="OrthoDB" id="2152680at2759"/>
<proteinExistence type="predicted"/>
<dbReference type="AlphaFoldDB" id="C4QW83"/>
<dbReference type="FunCoup" id="C4QW83">
    <property type="interactions" value="32"/>
</dbReference>
<name>C4QW83_KOMPG</name>
<dbReference type="InParanoid" id="C4QW83"/>
<dbReference type="Pfam" id="PF09804">
    <property type="entry name" value="DENND11"/>
    <property type="match status" value="1"/>
</dbReference>
<dbReference type="PANTHER" id="PTHR28153:SF1">
    <property type="entry name" value="DUF4484 DOMAIN-CONTAINING PROTEIN"/>
    <property type="match status" value="1"/>
</dbReference>
<dbReference type="KEGG" id="ppa:PAS_chr1-1_0142"/>
<organism evidence="2 3">
    <name type="scientific">Komagataella phaffii (strain GS115 / ATCC 20864)</name>
    <name type="common">Yeast</name>
    <name type="synonym">Pichia pastoris</name>
    <dbReference type="NCBI Taxonomy" id="644223"/>
    <lineage>
        <taxon>Eukaryota</taxon>
        <taxon>Fungi</taxon>
        <taxon>Dikarya</taxon>
        <taxon>Ascomycota</taxon>
        <taxon>Saccharomycotina</taxon>
        <taxon>Pichiomycetes</taxon>
        <taxon>Pichiales</taxon>
        <taxon>Pichiaceae</taxon>
        <taxon>Komagataella</taxon>
    </lineage>
</organism>
<evidence type="ECO:0000313" key="2">
    <source>
        <dbReference type="EMBL" id="CAY67506.1"/>
    </source>
</evidence>
<dbReference type="Pfam" id="PF14831">
    <property type="entry name" value="DUF4484"/>
    <property type="match status" value="1"/>
</dbReference>
<dbReference type="eggNOG" id="KOG4704">
    <property type="taxonomic scope" value="Eukaryota"/>
</dbReference>
<gene>
    <name evidence="2" type="ordered locus">PAS_chr1-1_0142</name>
</gene>
<dbReference type="RefSeq" id="XP_002489787.1">
    <property type="nucleotide sequence ID" value="XM_002489742.1"/>
</dbReference>
<dbReference type="GeneID" id="8197265"/>
<dbReference type="PANTHER" id="PTHR28153">
    <property type="entry name" value="PROTEIN, PUTATIVE-RELATED"/>
    <property type="match status" value="1"/>
</dbReference>
<dbReference type="InterPro" id="IPR053056">
    <property type="entry name" value="Lipid_Metab_Assoc_Protein"/>
</dbReference>
<dbReference type="GO" id="GO:0005811">
    <property type="term" value="C:lipid droplet"/>
    <property type="evidence" value="ECO:0007669"/>
    <property type="project" value="TreeGrafter"/>
</dbReference>
<reference evidence="2 3" key="1">
    <citation type="journal article" date="2009" name="Nat. Biotechnol.">
        <title>Genome sequence of the recombinant protein production host Pichia pastoris.</title>
        <authorList>
            <person name="De Schutter K."/>
            <person name="Lin Y.C."/>
            <person name="Tiels P."/>
            <person name="Van Hecke A."/>
            <person name="Glinka S."/>
            <person name="Weber-Lehmann J."/>
            <person name="Rouze P."/>
            <person name="Van de Peer Y."/>
            <person name="Callewaert N."/>
        </authorList>
    </citation>
    <scope>NUCLEOTIDE SEQUENCE [LARGE SCALE GENOMIC DNA]</scope>
    <source>
        <strain evidence="3">GS115 / ATCC 20864</strain>
    </source>
</reference>
<protein>
    <recommendedName>
        <fullName evidence="1">DUF4484 domain-containing protein</fullName>
    </recommendedName>
</protein>
<dbReference type="Proteomes" id="UP000000314">
    <property type="component" value="Chromosome 1"/>
</dbReference>
<keyword evidence="3" id="KW-1185">Reference proteome</keyword>
<evidence type="ECO:0000313" key="3">
    <source>
        <dbReference type="Proteomes" id="UP000000314"/>
    </source>
</evidence>
<dbReference type="EMBL" id="FN392319">
    <property type="protein sequence ID" value="CAY67506.1"/>
    <property type="molecule type" value="Genomic_DNA"/>
</dbReference>
<dbReference type="HOGENOM" id="CLU_019791_1_0_1"/>